<dbReference type="EMBL" id="BDIP01000863">
    <property type="protein sequence ID" value="GCA62537.1"/>
    <property type="molecule type" value="Genomic_DNA"/>
</dbReference>
<evidence type="ECO:0000256" key="6">
    <source>
        <dbReference type="ARBA" id="ARBA00023187"/>
    </source>
</evidence>
<dbReference type="GO" id="GO:0005685">
    <property type="term" value="C:U1 snRNP"/>
    <property type="evidence" value="ECO:0007669"/>
    <property type="project" value="TreeGrafter"/>
</dbReference>
<organism evidence="12 13">
    <name type="scientific">Kipferlia bialata</name>
    <dbReference type="NCBI Taxonomy" id="797122"/>
    <lineage>
        <taxon>Eukaryota</taxon>
        <taxon>Metamonada</taxon>
        <taxon>Carpediemonas-like organisms</taxon>
        <taxon>Kipferlia</taxon>
    </lineage>
</organism>
<evidence type="ECO:0000313" key="12">
    <source>
        <dbReference type="EMBL" id="GCA62537.1"/>
    </source>
</evidence>
<dbReference type="SUPFAM" id="SSF50182">
    <property type="entry name" value="Sm-like ribonucleoproteins"/>
    <property type="match status" value="1"/>
</dbReference>
<dbReference type="InterPro" id="IPR034100">
    <property type="entry name" value="Sm_F"/>
</dbReference>
<protein>
    <recommendedName>
        <fullName evidence="9">Sm protein F</fullName>
    </recommendedName>
</protein>
<keyword evidence="4 10" id="KW-0747">Spliceosome</keyword>
<dbReference type="AlphaFoldDB" id="A0A391NKI7"/>
<evidence type="ECO:0000256" key="10">
    <source>
        <dbReference type="PIRNR" id="PIRNR006609"/>
    </source>
</evidence>
<dbReference type="GO" id="GO:0000398">
    <property type="term" value="P:mRNA splicing, via spliceosome"/>
    <property type="evidence" value="ECO:0007669"/>
    <property type="project" value="InterPro"/>
</dbReference>
<dbReference type="InterPro" id="IPR010920">
    <property type="entry name" value="LSM_dom_sf"/>
</dbReference>
<evidence type="ECO:0000256" key="4">
    <source>
        <dbReference type="ARBA" id="ARBA00022728"/>
    </source>
</evidence>
<keyword evidence="8 10" id="KW-0687">Ribonucleoprotein</keyword>
<evidence type="ECO:0000256" key="9">
    <source>
        <dbReference type="ARBA" id="ARBA00030144"/>
    </source>
</evidence>
<evidence type="ECO:0000256" key="7">
    <source>
        <dbReference type="ARBA" id="ARBA00023242"/>
    </source>
</evidence>
<dbReference type="PANTHER" id="PTHR11021:SF0">
    <property type="entry name" value="SMALL NUCLEAR RIBONUCLEOPROTEIN F"/>
    <property type="match status" value="1"/>
</dbReference>
<keyword evidence="13" id="KW-1185">Reference proteome</keyword>
<evidence type="ECO:0000256" key="1">
    <source>
        <dbReference type="ARBA" id="ARBA00004123"/>
    </source>
</evidence>
<keyword evidence="3 10" id="KW-0507">mRNA processing</keyword>
<evidence type="ECO:0000256" key="2">
    <source>
        <dbReference type="ARBA" id="ARBA00007927"/>
    </source>
</evidence>
<evidence type="ECO:0000256" key="3">
    <source>
        <dbReference type="ARBA" id="ARBA00022664"/>
    </source>
</evidence>
<keyword evidence="7 10" id="KW-0539">Nucleus</keyword>
<dbReference type="OrthoDB" id="409625at2759"/>
<accession>A0A391NKI7</accession>
<dbReference type="PANTHER" id="PTHR11021">
    <property type="entry name" value="SMALL NUCLEAR RIBONUCLEOPROTEIN F SNRNP-F"/>
    <property type="match status" value="1"/>
</dbReference>
<reference evidence="12 13" key="1">
    <citation type="journal article" date="2018" name="PLoS ONE">
        <title>The draft genome of Kipferlia bialata reveals reductive genome evolution in fornicate parasites.</title>
        <authorList>
            <person name="Tanifuji G."/>
            <person name="Takabayashi S."/>
            <person name="Kume K."/>
            <person name="Takagi M."/>
            <person name="Nakayama T."/>
            <person name="Kamikawa R."/>
            <person name="Inagaki Y."/>
            <person name="Hashimoto T."/>
        </authorList>
    </citation>
    <scope>NUCLEOTIDE SEQUENCE [LARGE SCALE GENOMIC DNA]</scope>
    <source>
        <strain evidence="12">NY0173</strain>
    </source>
</reference>
<dbReference type="GO" id="GO:0071013">
    <property type="term" value="C:catalytic step 2 spliceosome"/>
    <property type="evidence" value="ECO:0007669"/>
    <property type="project" value="TreeGrafter"/>
</dbReference>
<dbReference type="CDD" id="cd01722">
    <property type="entry name" value="Sm_F"/>
    <property type="match status" value="1"/>
</dbReference>
<dbReference type="Gene3D" id="2.30.30.100">
    <property type="match status" value="1"/>
</dbReference>
<keyword evidence="6 10" id="KW-0508">mRNA splicing</keyword>
<comment type="subcellular location">
    <subcellularLocation>
        <location evidence="1 10">Nucleus</location>
    </subcellularLocation>
</comment>
<evidence type="ECO:0000313" key="13">
    <source>
        <dbReference type="Proteomes" id="UP000265618"/>
    </source>
</evidence>
<dbReference type="GO" id="GO:0003723">
    <property type="term" value="F:RNA binding"/>
    <property type="evidence" value="ECO:0007669"/>
    <property type="project" value="UniProtKB-UniRule"/>
</dbReference>
<gene>
    <name evidence="12" type="ORF">KIPB_004160</name>
</gene>
<name>A0A391NKI7_9EUKA</name>
<proteinExistence type="inferred from homology"/>
<dbReference type="InterPro" id="IPR016487">
    <property type="entry name" value="Lsm6/sSmF"/>
</dbReference>
<keyword evidence="5 10" id="KW-0694">RNA-binding</keyword>
<feature type="domain" description="Sm" evidence="11">
    <location>
        <begin position="26"/>
        <end position="97"/>
    </location>
</feature>
<evidence type="ECO:0000256" key="5">
    <source>
        <dbReference type="ARBA" id="ARBA00022884"/>
    </source>
</evidence>
<dbReference type="InterPro" id="IPR001163">
    <property type="entry name" value="Sm_dom_euk/arc"/>
</dbReference>
<dbReference type="Pfam" id="PF01423">
    <property type="entry name" value="LSM"/>
    <property type="match status" value="1"/>
</dbReference>
<dbReference type="InterPro" id="IPR047575">
    <property type="entry name" value="Sm"/>
</dbReference>
<sequence length="102" mass="11757">MNAILFRQRQSLLCVQYNMSASNYLNPQPVLKESEGQMVLVKLKWGSSYKGTFVSADRYFNFRLKDASEVIKGEERPVGEILIRCNNVLYFRTLFTPASLQV</sequence>
<comment type="similarity">
    <text evidence="2 10">Belongs to the snRNP Sm proteins family. SmF/LSm6 subfamily.</text>
</comment>
<dbReference type="GO" id="GO:0034715">
    <property type="term" value="C:pICln-Sm protein complex"/>
    <property type="evidence" value="ECO:0007669"/>
    <property type="project" value="TreeGrafter"/>
</dbReference>
<evidence type="ECO:0000256" key="8">
    <source>
        <dbReference type="ARBA" id="ARBA00023274"/>
    </source>
</evidence>
<dbReference type="Proteomes" id="UP000265618">
    <property type="component" value="Unassembled WGS sequence"/>
</dbReference>
<comment type="caution">
    <text evidence="12">The sequence shown here is derived from an EMBL/GenBank/DDBJ whole genome shotgun (WGS) entry which is preliminary data.</text>
</comment>
<dbReference type="SMART" id="SM00651">
    <property type="entry name" value="Sm"/>
    <property type="match status" value="1"/>
</dbReference>
<dbReference type="PROSITE" id="PS52002">
    <property type="entry name" value="SM"/>
    <property type="match status" value="1"/>
</dbReference>
<evidence type="ECO:0000259" key="11">
    <source>
        <dbReference type="PROSITE" id="PS52002"/>
    </source>
</evidence>